<name>A0A7S3PUY2_9STRA</name>
<keyword evidence="1" id="KW-0732">Signal</keyword>
<feature type="signal peptide" evidence="1">
    <location>
        <begin position="1"/>
        <end position="16"/>
    </location>
</feature>
<organism evidence="2">
    <name type="scientific">Chaetoceros debilis</name>
    <dbReference type="NCBI Taxonomy" id="122233"/>
    <lineage>
        <taxon>Eukaryota</taxon>
        <taxon>Sar</taxon>
        <taxon>Stramenopiles</taxon>
        <taxon>Ochrophyta</taxon>
        <taxon>Bacillariophyta</taxon>
        <taxon>Coscinodiscophyceae</taxon>
        <taxon>Chaetocerotophycidae</taxon>
        <taxon>Chaetocerotales</taxon>
        <taxon>Chaetocerotaceae</taxon>
        <taxon>Chaetoceros</taxon>
    </lineage>
</organism>
<accession>A0A7S3PUY2</accession>
<sequence length="190" mass="20452">MMVLIIFFFISILFSALPSYLVESFSLSKNFPPAPKPLKSIPLPLKLAGGLFLFQSSVKPNDKAISGEVLNLAERILRADPLISMELGAGLESGGIFASSSVKNEEGGVAVHQIRMEFQLNGGNSWAQAKIHGIKYGSKPVQLISLGVSNMDAALNGGWAEVTVPLIKSESTDEKGDYPEGFPYIPVKKE</sequence>
<proteinExistence type="predicted"/>
<dbReference type="EMBL" id="HBIO01001420">
    <property type="protein sequence ID" value="CAE0456176.1"/>
    <property type="molecule type" value="Transcribed_RNA"/>
</dbReference>
<gene>
    <name evidence="2" type="ORF">CDEB00056_LOCUS1017</name>
</gene>
<dbReference type="AlphaFoldDB" id="A0A7S3PUY2"/>
<evidence type="ECO:0000313" key="2">
    <source>
        <dbReference type="EMBL" id="CAE0456176.1"/>
    </source>
</evidence>
<evidence type="ECO:0000256" key="1">
    <source>
        <dbReference type="SAM" id="SignalP"/>
    </source>
</evidence>
<reference evidence="2" key="1">
    <citation type="submission" date="2021-01" db="EMBL/GenBank/DDBJ databases">
        <authorList>
            <person name="Corre E."/>
            <person name="Pelletier E."/>
            <person name="Niang G."/>
            <person name="Scheremetjew M."/>
            <person name="Finn R."/>
            <person name="Kale V."/>
            <person name="Holt S."/>
            <person name="Cochrane G."/>
            <person name="Meng A."/>
            <person name="Brown T."/>
            <person name="Cohen L."/>
        </authorList>
    </citation>
    <scope>NUCLEOTIDE SEQUENCE</scope>
    <source>
        <strain evidence="2">MM31A-1</strain>
    </source>
</reference>
<feature type="chain" id="PRO_5031570188" evidence="1">
    <location>
        <begin position="17"/>
        <end position="190"/>
    </location>
</feature>
<protein>
    <submittedName>
        <fullName evidence="2">Uncharacterized protein</fullName>
    </submittedName>
</protein>